<dbReference type="EMBL" id="CP039354">
    <property type="protein sequence ID" value="QCE11472.1"/>
    <property type="molecule type" value="Genomic_DNA"/>
</dbReference>
<dbReference type="AlphaFoldDB" id="A0A4D6NEX5"/>
<protein>
    <submittedName>
        <fullName evidence="1">Uncharacterized protein</fullName>
    </submittedName>
</protein>
<sequence length="183" mass="21154">MVQGRKNVPFASQLKSSALIRDSRFTCIPGLTIFNTRKRDRFPLIRGSKFTRIQNEVASYASEYVSEVRVIKLMATFKLYPKGHATHPCLSSDMVFTRLSKKECNLVYVYEYFRDFDISFPLSAFECGLLFVLLVAPSQLHPNIWGFIKLFEVVCSQLGHTFRPYIMSSGVYYKAWKVAHEKK</sequence>
<reference evidence="1 2" key="1">
    <citation type="submission" date="2019-04" db="EMBL/GenBank/DDBJ databases">
        <title>An improved genome assembly and genetic linkage map for asparagus bean, Vigna unguiculata ssp. sesquipedialis.</title>
        <authorList>
            <person name="Xia Q."/>
            <person name="Zhang R."/>
            <person name="Dong Y."/>
        </authorList>
    </citation>
    <scope>NUCLEOTIDE SEQUENCE [LARGE SCALE GENOMIC DNA]</scope>
    <source>
        <tissue evidence="1">Leaf</tissue>
    </source>
</reference>
<accession>A0A4D6NEX5</accession>
<dbReference type="Proteomes" id="UP000501690">
    <property type="component" value="Linkage Group LG10"/>
</dbReference>
<proteinExistence type="predicted"/>
<evidence type="ECO:0000313" key="1">
    <source>
        <dbReference type="EMBL" id="QCE11472.1"/>
    </source>
</evidence>
<gene>
    <name evidence="1" type="ORF">DEO72_LG10g2705</name>
</gene>
<organism evidence="1 2">
    <name type="scientific">Vigna unguiculata</name>
    <name type="common">Cowpea</name>
    <dbReference type="NCBI Taxonomy" id="3917"/>
    <lineage>
        <taxon>Eukaryota</taxon>
        <taxon>Viridiplantae</taxon>
        <taxon>Streptophyta</taxon>
        <taxon>Embryophyta</taxon>
        <taxon>Tracheophyta</taxon>
        <taxon>Spermatophyta</taxon>
        <taxon>Magnoliopsida</taxon>
        <taxon>eudicotyledons</taxon>
        <taxon>Gunneridae</taxon>
        <taxon>Pentapetalae</taxon>
        <taxon>rosids</taxon>
        <taxon>fabids</taxon>
        <taxon>Fabales</taxon>
        <taxon>Fabaceae</taxon>
        <taxon>Papilionoideae</taxon>
        <taxon>50 kb inversion clade</taxon>
        <taxon>NPAAA clade</taxon>
        <taxon>indigoferoid/millettioid clade</taxon>
        <taxon>Phaseoleae</taxon>
        <taxon>Vigna</taxon>
    </lineage>
</organism>
<name>A0A4D6NEX5_VIGUN</name>
<evidence type="ECO:0000313" key="2">
    <source>
        <dbReference type="Proteomes" id="UP000501690"/>
    </source>
</evidence>
<keyword evidence="2" id="KW-1185">Reference proteome</keyword>